<dbReference type="GO" id="GO:0003688">
    <property type="term" value="F:DNA replication origin binding"/>
    <property type="evidence" value="ECO:0007669"/>
    <property type="project" value="TreeGrafter"/>
</dbReference>
<dbReference type="AlphaFoldDB" id="A0A077ZFW1"/>
<name>A0A077ZFW1_TRITR</name>
<dbReference type="GO" id="GO:0006270">
    <property type="term" value="P:DNA replication initiation"/>
    <property type="evidence" value="ECO:0007669"/>
    <property type="project" value="InterPro"/>
</dbReference>
<dbReference type="Pfam" id="PF24863">
    <property type="entry name" value="zf-CCCH_Mcm10"/>
    <property type="match status" value="1"/>
</dbReference>
<dbReference type="InterPro" id="IPR040184">
    <property type="entry name" value="Mcm10"/>
</dbReference>
<dbReference type="EMBL" id="HG806541">
    <property type="protein sequence ID" value="CDW59267.1"/>
    <property type="molecule type" value="Genomic_DNA"/>
</dbReference>
<proteinExistence type="predicted"/>
<keyword evidence="3" id="KW-1185">Reference proteome</keyword>
<gene>
    <name evidence="2" type="ORF">TTRE_0000759801</name>
</gene>
<organism evidence="2 3">
    <name type="scientific">Trichuris trichiura</name>
    <name type="common">Whipworm</name>
    <name type="synonym">Trichocephalus trichiurus</name>
    <dbReference type="NCBI Taxonomy" id="36087"/>
    <lineage>
        <taxon>Eukaryota</taxon>
        <taxon>Metazoa</taxon>
        <taxon>Ecdysozoa</taxon>
        <taxon>Nematoda</taxon>
        <taxon>Enoplea</taxon>
        <taxon>Dorylaimia</taxon>
        <taxon>Trichinellida</taxon>
        <taxon>Trichuridae</taxon>
        <taxon>Trichuris</taxon>
    </lineage>
</organism>
<dbReference type="PANTHER" id="PTHR13454:SF11">
    <property type="entry name" value="PROTEIN MCM10 HOMOLOG"/>
    <property type="match status" value="1"/>
</dbReference>
<dbReference type="GO" id="GO:0043596">
    <property type="term" value="C:nuclear replication fork"/>
    <property type="evidence" value="ECO:0007669"/>
    <property type="project" value="TreeGrafter"/>
</dbReference>
<dbReference type="STRING" id="36087.A0A077ZFW1"/>
<dbReference type="Pfam" id="PF09332">
    <property type="entry name" value="Mcm10"/>
    <property type="match status" value="1"/>
</dbReference>
<evidence type="ECO:0000313" key="2">
    <source>
        <dbReference type="EMBL" id="CDW59267.1"/>
    </source>
</evidence>
<dbReference type="InterPro" id="IPR056791">
    <property type="entry name" value="Znf_Mcm10_C"/>
</dbReference>
<reference evidence="2" key="2">
    <citation type="submission" date="2014-03" db="EMBL/GenBank/DDBJ databases">
        <title>The whipworm genome and dual-species transcriptomics of an intimate host-pathogen interaction.</title>
        <authorList>
            <person name="Foth B.J."/>
            <person name="Tsai I.J."/>
            <person name="Reid A.J."/>
            <person name="Bancroft A.J."/>
            <person name="Nichol S."/>
            <person name="Tracey A."/>
            <person name="Holroyd N."/>
            <person name="Cotton J.A."/>
            <person name="Stanley E.J."/>
            <person name="Zarowiecki M."/>
            <person name="Liu J.Z."/>
            <person name="Huckvale T."/>
            <person name="Cooper P.J."/>
            <person name="Grencis R.K."/>
            <person name="Berriman M."/>
        </authorList>
    </citation>
    <scope>NUCLEOTIDE SEQUENCE [LARGE SCALE GENOMIC DNA]</scope>
</reference>
<accession>A0A077ZFW1</accession>
<protein>
    <submittedName>
        <fullName evidence="2">Mcm10 and zf-primase domain containing protein</fullName>
    </submittedName>
</protein>
<dbReference type="Proteomes" id="UP000030665">
    <property type="component" value="Unassembled WGS sequence"/>
</dbReference>
<dbReference type="SMART" id="SM01280">
    <property type="entry name" value="Mcm10"/>
    <property type="match status" value="1"/>
</dbReference>
<evidence type="ECO:0000313" key="3">
    <source>
        <dbReference type="Proteomes" id="UP000030665"/>
    </source>
</evidence>
<dbReference type="InterPro" id="IPR015411">
    <property type="entry name" value="Rep_factor_Mcm10_C"/>
</dbReference>
<dbReference type="InterPro" id="IPR012340">
    <property type="entry name" value="NA-bd_OB-fold"/>
</dbReference>
<dbReference type="PANTHER" id="PTHR13454">
    <property type="entry name" value="PROTEIN MCM10 HOMOLOG"/>
    <property type="match status" value="1"/>
</dbReference>
<feature type="domain" description="Replication factor Mcm10 C-terminal" evidence="1">
    <location>
        <begin position="2"/>
        <end position="229"/>
    </location>
</feature>
<reference evidence="2" key="1">
    <citation type="submission" date="2014-01" db="EMBL/GenBank/DDBJ databases">
        <authorList>
            <person name="Aslett M."/>
        </authorList>
    </citation>
    <scope>NUCLEOTIDE SEQUENCE</scope>
</reference>
<sequence length="229" mass="26203">MLILFFNIKWSSCLQNKVNTLKLDVAENVLELGFCPDYGICKSRQIKTGQQCSNFVNKYGRAQQKMANLAGRSTEAEKELSVVICRSSKNRIFTLKAIFLLFQDESAKQEQYFNLMEAKEKLETHASQLFEIPNCTVITCKKCDYTWHSRSEFCKRQGHVVSKTTATKRFFQCKACGKRTVAYAMYPKKPCVQCKATEFQRVAMKERKGPKLGAEALKVRGEELPFVTS</sequence>
<dbReference type="GO" id="GO:0003697">
    <property type="term" value="F:single-stranded DNA binding"/>
    <property type="evidence" value="ECO:0007669"/>
    <property type="project" value="InterPro"/>
</dbReference>
<dbReference type="Gene3D" id="2.40.50.140">
    <property type="entry name" value="Nucleic acid-binding proteins"/>
    <property type="match status" value="1"/>
</dbReference>
<dbReference type="OrthoDB" id="273123at2759"/>
<evidence type="ECO:0000259" key="1">
    <source>
        <dbReference type="SMART" id="SM01280"/>
    </source>
</evidence>